<accession>A0A8S5QP90</accession>
<name>A0A8S5QP90_9CAUD</name>
<organism evidence="1">
    <name type="scientific">Siphoviridae sp. ctRCE13</name>
    <dbReference type="NCBI Taxonomy" id="2826332"/>
    <lineage>
        <taxon>Viruses</taxon>
        <taxon>Duplodnaviria</taxon>
        <taxon>Heunggongvirae</taxon>
        <taxon>Uroviricota</taxon>
        <taxon>Caudoviricetes</taxon>
    </lineage>
</organism>
<protein>
    <submittedName>
        <fullName evidence="1">NinB protein</fullName>
    </submittedName>
</protein>
<sequence length="180" mass="21188">MQTTGTLEEINIDYKTGKPKISFLINERDKLSDIEQLKGLKLKIEAKRYIKKRTTNANNYFWKLLQELCDLADIDTIEEYKRRVKKLGIFRRFKIEKDNVNTFEKMWTAQGIAWFCEIADTTYIGDTEFKIINAYYGSSSFNSKQMARLIDGVIQDCKVYVIETKPQAEIDSLLKEWDKK</sequence>
<evidence type="ECO:0000313" key="1">
    <source>
        <dbReference type="EMBL" id="DAE21087.1"/>
    </source>
</evidence>
<dbReference type="InterPro" id="IPR036619">
    <property type="entry name" value="NinB_sf"/>
</dbReference>
<dbReference type="Gene3D" id="1.10.3790.10">
    <property type="entry name" value="NinB"/>
    <property type="match status" value="1"/>
</dbReference>
<reference evidence="1" key="1">
    <citation type="journal article" date="2021" name="Proc. Natl. Acad. Sci. U.S.A.">
        <title>A Catalog of Tens of Thousands of Viruses from Human Metagenomes Reveals Hidden Associations with Chronic Diseases.</title>
        <authorList>
            <person name="Tisza M.J."/>
            <person name="Buck C.B."/>
        </authorList>
    </citation>
    <scope>NUCLEOTIDE SEQUENCE</scope>
    <source>
        <strain evidence="1">CtRCE13</strain>
    </source>
</reference>
<dbReference type="EMBL" id="BK015707">
    <property type="protein sequence ID" value="DAE21087.1"/>
    <property type="molecule type" value="Genomic_DNA"/>
</dbReference>
<proteinExistence type="predicted"/>